<dbReference type="EMBL" id="VSRR010005492">
    <property type="protein sequence ID" value="MPC42586.1"/>
    <property type="molecule type" value="Genomic_DNA"/>
</dbReference>
<dbReference type="AlphaFoldDB" id="A0A5B7FBA8"/>
<name>A0A5B7FBA8_PORTR</name>
<sequence length="135" mass="15583">MKYRRSESDGSNPIPPRSVRAGRSVRAAGRQGKNMIIWIRWETAARRPRLACCRKMLSEIQDRDKRIYECGDLCSSKIYECQAVTQRSIHQDLARCPSSGNVMRRRRWSVARRFCNGTRFVLPLSGRIILPRSAS</sequence>
<organism evidence="2 3">
    <name type="scientific">Portunus trituberculatus</name>
    <name type="common">Swimming crab</name>
    <name type="synonym">Neptunus trituberculatus</name>
    <dbReference type="NCBI Taxonomy" id="210409"/>
    <lineage>
        <taxon>Eukaryota</taxon>
        <taxon>Metazoa</taxon>
        <taxon>Ecdysozoa</taxon>
        <taxon>Arthropoda</taxon>
        <taxon>Crustacea</taxon>
        <taxon>Multicrustacea</taxon>
        <taxon>Malacostraca</taxon>
        <taxon>Eumalacostraca</taxon>
        <taxon>Eucarida</taxon>
        <taxon>Decapoda</taxon>
        <taxon>Pleocyemata</taxon>
        <taxon>Brachyura</taxon>
        <taxon>Eubrachyura</taxon>
        <taxon>Portunoidea</taxon>
        <taxon>Portunidae</taxon>
        <taxon>Portuninae</taxon>
        <taxon>Portunus</taxon>
    </lineage>
</organism>
<accession>A0A5B7FBA8</accession>
<evidence type="ECO:0000313" key="3">
    <source>
        <dbReference type="Proteomes" id="UP000324222"/>
    </source>
</evidence>
<keyword evidence="3" id="KW-1185">Reference proteome</keyword>
<reference evidence="2 3" key="1">
    <citation type="submission" date="2019-05" db="EMBL/GenBank/DDBJ databases">
        <title>Another draft genome of Portunus trituberculatus and its Hox gene families provides insights of decapod evolution.</title>
        <authorList>
            <person name="Jeong J.-H."/>
            <person name="Song I."/>
            <person name="Kim S."/>
            <person name="Choi T."/>
            <person name="Kim D."/>
            <person name="Ryu S."/>
            <person name="Kim W."/>
        </authorList>
    </citation>
    <scope>NUCLEOTIDE SEQUENCE [LARGE SCALE GENOMIC DNA]</scope>
    <source>
        <tissue evidence="2">Muscle</tissue>
    </source>
</reference>
<comment type="caution">
    <text evidence="2">The sequence shown here is derived from an EMBL/GenBank/DDBJ whole genome shotgun (WGS) entry which is preliminary data.</text>
</comment>
<evidence type="ECO:0000313" key="2">
    <source>
        <dbReference type="EMBL" id="MPC42586.1"/>
    </source>
</evidence>
<feature type="region of interest" description="Disordered" evidence="1">
    <location>
        <begin position="1"/>
        <end position="26"/>
    </location>
</feature>
<dbReference type="Proteomes" id="UP000324222">
    <property type="component" value="Unassembled WGS sequence"/>
</dbReference>
<protein>
    <submittedName>
        <fullName evidence="2">Uncharacterized protein</fullName>
    </submittedName>
</protein>
<evidence type="ECO:0000256" key="1">
    <source>
        <dbReference type="SAM" id="MobiDB-lite"/>
    </source>
</evidence>
<proteinExistence type="predicted"/>
<feature type="compositionally biased region" description="Low complexity" evidence="1">
    <location>
        <begin position="17"/>
        <end position="26"/>
    </location>
</feature>
<gene>
    <name evidence="2" type="ORF">E2C01_036209</name>
</gene>